<dbReference type="InterPro" id="IPR014016">
    <property type="entry name" value="UvrD-like_ATP-bd"/>
</dbReference>
<dbReference type="PROSITE" id="PS51217">
    <property type="entry name" value="UVRD_HELICASE_CTER"/>
    <property type="match status" value="1"/>
</dbReference>
<evidence type="ECO:0000256" key="1">
    <source>
        <dbReference type="ARBA" id="ARBA00022722"/>
    </source>
</evidence>
<keyword evidence="4 14" id="KW-0378">Hydrolase</keyword>
<dbReference type="InterPro" id="IPR011604">
    <property type="entry name" value="PDDEXK-like_dom_sf"/>
</dbReference>
<dbReference type="Pfam" id="PF00580">
    <property type="entry name" value="UvrD-helicase"/>
    <property type="match status" value="1"/>
</dbReference>
<dbReference type="KEGG" id="alus:STSP2_00414"/>
<evidence type="ECO:0000256" key="2">
    <source>
        <dbReference type="ARBA" id="ARBA00022741"/>
    </source>
</evidence>
<evidence type="ECO:0000256" key="8">
    <source>
        <dbReference type="ARBA" id="ARBA00023125"/>
    </source>
</evidence>
<evidence type="ECO:0000256" key="12">
    <source>
        <dbReference type="ARBA" id="ARBA00034808"/>
    </source>
</evidence>
<name>A0A1U9NH67_9BACT</name>
<dbReference type="NCBIfam" id="TIGR02785">
    <property type="entry name" value="addA_Gpos"/>
    <property type="match status" value="1"/>
</dbReference>
<dbReference type="PROSITE" id="PS51198">
    <property type="entry name" value="UVRD_HELICASE_ATP_BIND"/>
    <property type="match status" value="1"/>
</dbReference>
<dbReference type="InterPro" id="IPR011335">
    <property type="entry name" value="Restrct_endonuc-II-like"/>
</dbReference>
<protein>
    <recommendedName>
        <fullName evidence="12">DNA 3'-5' helicase</fullName>
        <ecNumber evidence="12">5.6.2.4</ecNumber>
    </recommendedName>
</protein>
<dbReference type="OrthoDB" id="9810135at2"/>
<evidence type="ECO:0000259" key="16">
    <source>
        <dbReference type="PROSITE" id="PS51217"/>
    </source>
</evidence>
<keyword evidence="6" id="KW-0269">Exonuclease</keyword>
<dbReference type="GO" id="GO:0004527">
    <property type="term" value="F:exonuclease activity"/>
    <property type="evidence" value="ECO:0007669"/>
    <property type="project" value="UniProtKB-KW"/>
</dbReference>
<keyword evidence="10" id="KW-0413">Isomerase</keyword>
<comment type="catalytic activity">
    <reaction evidence="11">
        <text>Couples ATP hydrolysis with the unwinding of duplex DNA by translocating in the 3'-5' direction.</text>
        <dbReference type="EC" id="5.6.2.4"/>
    </reaction>
</comment>
<evidence type="ECO:0000256" key="11">
    <source>
        <dbReference type="ARBA" id="ARBA00034617"/>
    </source>
</evidence>
<dbReference type="Pfam" id="PF13361">
    <property type="entry name" value="UvrD_C"/>
    <property type="match status" value="1"/>
</dbReference>
<dbReference type="GO" id="GO:0006302">
    <property type="term" value="P:double-strand break repair"/>
    <property type="evidence" value="ECO:0007669"/>
    <property type="project" value="InterPro"/>
</dbReference>
<dbReference type="STRING" id="1936003.STSP2_00414"/>
<keyword evidence="7 14" id="KW-0067">ATP-binding</keyword>
<dbReference type="PANTHER" id="PTHR11070">
    <property type="entry name" value="UVRD / RECB / PCRA DNA HELICASE FAMILY MEMBER"/>
    <property type="match status" value="1"/>
</dbReference>
<proteinExistence type="predicted"/>
<dbReference type="Proteomes" id="UP000189674">
    <property type="component" value="Chromosome"/>
</dbReference>
<dbReference type="GO" id="GO:0003677">
    <property type="term" value="F:DNA binding"/>
    <property type="evidence" value="ECO:0007669"/>
    <property type="project" value="UniProtKB-KW"/>
</dbReference>
<keyword evidence="2 14" id="KW-0547">Nucleotide-binding</keyword>
<dbReference type="GO" id="GO:0000725">
    <property type="term" value="P:recombinational repair"/>
    <property type="evidence" value="ECO:0007669"/>
    <property type="project" value="TreeGrafter"/>
</dbReference>
<keyword evidence="18" id="KW-1185">Reference proteome</keyword>
<keyword evidence="5 14" id="KW-0347">Helicase</keyword>
<keyword evidence="3" id="KW-0227">DNA damage</keyword>
<dbReference type="RefSeq" id="WP_146659383.1">
    <property type="nucleotide sequence ID" value="NZ_CP019791.1"/>
</dbReference>
<evidence type="ECO:0000256" key="9">
    <source>
        <dbReference type="ARBA" id="ARBA00023204"/>
    </source>
</evidence>
<evidence type="ECO:0000256" key="7">
    <source>
        <dbReference type="ARBA" id="ARBA00022840"/>
    </source>
</evidence>
<evidence type="ECO:0000256" key="14">
    <source>
        <dbReference type="PROSITE-ProRule" id="PRU00560"/>
    </source>
</evidence>
<dbReference type="GO" id="GO:0005524">
    <property type="term" value="F:ATP binding"/>
    <property type="evidence" value="ECO:0007669"/>
    <property type="project" value="UniProtKB-UniRule"/>
</dbReference>
<sequence>MSDGPRWTKQQRMAIETLDRDVLVTASAGTGKTAVLSQRCVDILADEKDVTEVERMLVLTFTEAAAEEMLARIGTELRKRYQQGRSVHLKRQMLMLDAAYISTIDSFCNRLVSEHFHKLGIDPTFRIIDRDEQKLLKSELLDATIEQAWNDETIVPAIHQLLSGRNVQSSGRGFLRNIISASEFLDSVADRQGWFERARLLAGTECLAETELADEQRELLAEKLKEQRDKLEHAIMIDSVMCGGFWGDWIRQEYVEFVDECMASCLRGDDRFTELLGEFSGPRFKSAPKGEVTREAKDLVKEVIDDVKGCLKEMAELAIVNGRYEEIVAREAAGQTQLMLRLVEMFDANYARAKREMNCLDFADLEHLALQLLRSSERIRGHYREKFRYIFVDEYQDTNTLQNAILAELAKGDNTFVVGDIKQSIYAFRQARPEIFMERLGSAGDSLADGGSLRVDLSDNFRSREGVLDFANTVFGRVMSEGMAGLGYDERAMLRAGFEYEDVASISGDGADGAVVELKLIDETESDGADPADGAVTKIERQGALIAERIRRMVGGDGGGAEFKIYDRHAECYRDVEYGDIVILMRSPGARGGELADVLQLADVPVSSDSSVGYFDTTEITDAVSLLKVLDNPQRDIELAAVLRSPVFGVTDSEFARVRMEARKERGDEKVSFYEAVVGYAEAGEEAALAGKLRAVLEKLREWRSQARRGSLADMLWRFYRETGYLSYVSALANGRQRRSNLLKLHDRAIEFEGFASNAGGTSLTRFVEFIERLLAEEGDWAPAQNEQAGENAVRIMSVHRSKGLEYPVVILAELDKQFNTQDLIGDCVLDEKSTMGLKVVDAESGGKFDSIARQVICEKAKRTLLAEELRILYVAMTRARERLVLVGSKKADKVRQIVQTCAMFDGGGVADWLLRKAKSHLDWILYGVGNHAKLVKMFAVESEGAMMNGELFAAEMVERDDLSAEVARLRELGRGSETVEAEEVGGEMVERVKEVVGWRYPWEGAAELPAKSSVSELTHRDDEFAKMDVSGALGRQPRAVAGGDGKAKASRADRKLLGTATHLVFEMLDVDGGVDEDAVRETVAQLVEEGYIPADIAEGIDVESVLAFFESGIGSTVFEADSVVRREWPFTYGVDGGRLTAGSEGEKIVVQGIVDMVIERPSGLMIVDFKTDNVRGDAVAERAAGYAEQVRHYAAAAGAVLGRPVEGAYLYFATPREMVEVELGSRTD</sequence>
<dbReference type="Gene3D" id="3.40.50.300">
    <property type="entry name" value="P-loop containing nucleotide triphosphate hydrolases"/>
    <property type="match status" value="4"/>
</dbReference>
<feature type="binding site" evidence="14">
    <location>
        <begin position="26"/>
        <end position="33"/>
    </location>
    <ligand>
        <name>ATP</name>
        <dbReference type="ChEBI" id="CHEBI:30616"/>
    </ligand>
</feature>
<dbReference type="PANTHER" id="PTHR11070:SF48">
    <property type="entry name" value="ATP-DEPENDENT HELICASE_NUCLEASE SUBUNIT A"/>
    <property type="match status" value="1"/>
</dbReference>
<dbReference type="EMBL" id="CP019791">
    <property type="protein sequence ID" value="AQT67271.1"/>
    <property type="molecule type" value="Genomic_DNA"/>
</dbReference>
<reference evidence="18" key="1">
    <citation type="submission" date="2017-02" db="EMBL/GenBank/DDBJ databases">
        <title>Comparative genomics and description of representatives of a novel lineage of planctomycetes thriving in anoxic sediments.</title>
        <authorList>
            <person name="Spring S."/>
            <person name="Bunk B."/>
            <person name="Sproer C."/>
        </authorList>
    </citation>
    <scope>NUCLEOTIDE SEQUENCE [LARGE SCALE GENOMIC DNA]</scope>
    <source>
        <strain evidence="18">ST-NAGAB-D1</strain>
    </source>
</reference>
<dbReference type="GO" id="GO:0005829">
    <property type="term" value="C:cytosol"/>
    <property type="evidence" value="ECO:0007669"/>
    <property type="project" value="TreeGrafter"/>
</dbReference>
<evidence type="ECO:0000256" key="13">
    <source>
        <dbReference type="ARBA" id="ARBA00048988"/>
    </source>
</evidence>
<evidence type="ECO:0000256" key="3">
    <source>
        <dbReference type="ARBA" id="ARBA00022763"/>
    </source>
</evidence>
<dbReference type="InterPro" id="IPR014152">
    <property type="entry name" value="AddA"/>
</dbReference>
<evidence type="ECO:0000313" key="18">
    <source>
        <dbReference type="Proteomes" id="UP000189674"/>
    </source>
</evidence>
<dbReference type="Pfam" id="PF12705">
    <property type="entry name" value="PDDEXK_1"/>
    <property type="match status" value="1"/>
</dbReference>
<evidence type="ECO:0000256" key="10">
    <source>
        <dbReference type="ARBA" id="ARBA00023235"/>
    </source>
</evidence>
<keyword evidence="8" id="KW-0238">DNA-binding</keyword>
<dbReference type="Gene3D" id="3.90.320.10">
    <property type="match status" value="1"/>
</dbReference>
<dbReference type="InterPro" id="IPR000212">
    <property type="entry name" value="DNA_helicase_UvrD/REP"/>
</dbReference>
<dbReference type="SUPFAM" id="SSF52980">
    <property type="entry name" value="Restriction endonuclease-like"/>
    <property type="match status" value="1"/>
</dbReference>
<dbReference type="EC" id="5.6.2.4" evidence="12"/>
<gene>
    <name evidence="17" type="primary">addA</name>
    <name evidence="17" type="ORF">STSP2_00414</name>
</gene>
<evidence type="ECO:0000256" key="5">
    <source>
        <dbReference type="ARBA" id="ARBA00022806"/>
    </source>
</evidence>
<evidence type="ECO:0000256" key="6">
    <source>
        <dbReference type="ARBA" id="ARBA00022839"/>
    </source>
</evidence>
<dbReference type="GO" id="GO:0016887">
    <property type="term" value="F:ATP hydrolysis activity"/>
    <property type="evidence" value="ECO:0007669"/>
    <property type="project" value="RHEA"/>
</dbReference>
<evidence type="ECO:0000313" key="17">
    <source>
        <dbReference type="EMBL" id="AQT67271.1"/>
    </source>
</evidence>
<keyword evidence="9" id="KW-0234">DNA repair</keyword>
<dbReference type="SUPFAM" id="SSF52540">
    <property type="entry name" value="P-loop containing nucleoside triphosphate hydrolases"/>
    <property type="match status" value="1"/>
</dbReference>
<evidence type="ECO:0000256" key="4">
    <source>
        <dbReference type="ARBA" id="ARBA00022801"/>
    </source>
</evidence>
<dbReference type="GO" id="GO:0033202">
    <property type="term" value="C:DNA helicase complex"/>
    <property type="evidence" value="ECO:0007669"/>
    <property type="project" value="TreeGrafter"/>
</dbReference>
<keyword evidence="1" id="KW-0540">Nuclease</keyword>
<dbReference type="InterPro" id="IPR014017">
    <property type="entry name" value="DNA_helicase_UvrD-like_C"/>
</dbReference>
<accession>A0A1U9NH67</accession>
<dbReference type="InterPro" id="IPR027417">
    <property type="entry name" value="P-loop_NTPase"/>
</dbReference>
<feature type="domain" description="UvrD-like helicase C-terminal" evidence="16">
    <location>
        <begin position="500"/>
        <end position="804"/>
    </location>
</feature>
<comment type="catalytic activity">
    <reaction evidence="13">
        <text>ATP + H2O = ADP + phosphate + H(+)</text>
        <dbReference type="Rhea" id="RHEA:13065"/>
        <dbReference type="ChEBI" id="CHEBI:15377"/>
        <dbReference type="ChEBI" id="CHEBI:15378"/>
        <dbReference type="ChEBI" id="CHEBI:30616"/>
        <dbReference type="ChEBI" id="CHEBI:43474"/>
        <dbReference type="ChEBI" id="CHEBI:456216"/>
        <dbReference type="EC" id="5.6.2.4"/>
    </reaction>
</comment>
<feature type="domain" description="UvrD-like helicase ATP-binding" evidence="15">
    <location>
        <begin position="5"/>
        <end position="464"/>
    </location>
</feature>
<dbReference type="GO" id="GO:0043138">
    <property type="term" value="F:3'-5' DNA helicase activity"/>
    <property type="evidence" value="ECO:0007669"/>
    <property type="project" value="UniProtKB-EC"/>
</dbReference>
<organism evidence="17 18">
    <name type="scientific">Anaerohalosphaera lusitana</name>
    <dbReference type="NCBI Taxonomy" id="1936003"/>
    <lineage>
        <taxon>Bacteria</taxon>
        <taxon>Pseudomonadati</taxon>
        <taxon>Planctomycetota</taxon>
        <taxon>Phycisphaerae</taxon>
        <taxon>Sedimentisphaerales</taxon>
        <taxon>Anaerohalosphaeraceae</taxon>
        <taxon>Anaerohalosphaera</taxon>
    </lineage>
</organism>
<dbReference type="CDD" id="cd17932">
    <property type="entry name" value="DEXQc_UvrD"/>
    <property type="match status" value="1"/>
</dbReference>
<dbReference type="InterPro" id="IPR038726">
    <property type="entry name" value="PDDEXK_AddAB-type"/>
</dbReference>
<dbReference type="AlphaFoldDB" id="A0A1U9NH67"/>
<evidence type="ECO:0000259" key="15">
    <source>
        <dbReference type="PROSITE" id="PS51198"/>
    </source>
</evidence>